<feature type="compositionally biased region" description="Low complexity" evidence="1">
    <location>
        <begin position="106"/>
        <end position="120"/>
    </location>
</feature>
<sequence length="188" mass="19933">MSDQTSTPPSSQGSGQHRPTGRSATLPVVRTVAEAGSRDEVDRGNPDRSECWSPESASDEDEEDDGLKRGGQAGPYRVGPPHVRQQPAYAPIQYPAQPRPPPPGPALYYPQPAPGYQQPVQMPPQRPVAYPGPGGVPNGPPMGPYTNQPQYPPGAPGCPAQYPPAMPRPPGPGPGWGFPPPGPQPRYR</sequence>
<dbReference type="Proteomes" id="UP000076842">
    <property type="component" value="Unassembled WGS sequence"/>
</dbReference>
<feature type="compositionally biased region" description="Low complexity" evidence="1">
    <location>
        <begin position="85"/>
        <end position="96"/>
    </location>
</feature>
<keyword evidence="3" id="KW-1185">Reference proteome</keyword>
<reference evidence="2 3" key="1">
    <citation type="journal article" date="2016" name="Mol. Biol. Evol.">
        <title>Comparative Genomics of Early-Diverging Mushroom-Forming Fungi Provides Insights into the Origins of Lignocellulose Decay Capabilities.</title>
        <authorList>
            <person name="Nagy L.G."/>
            <person name="Riley R."/>
            <person name="Tritt A."/>
            <person name="Adam C."/>
            <person name="Daum C."/>
            <person name="Floudas D."/>
            <person name="Sun H."/>
            <person name="Yadav J.S."/>
            <person name="Pangilinan J."/>
            <person name="Larsson K.H."/>
            <person name="Matsuura K."/>
            <person name="Barry K."/>
            <person name="Labutti K."/>
            <person name="Kuo R."/>
            <person name="Ohm R.A."/>
            <person name="Bhattacharya S.S."/>
            <person name="Shirouzu T."/>
            <person name="Yoshinaga Y."/>
            <person name="Martin F.M."/>
            <person name="Grigoriev I.V."/>
            <person name="Hibbett D.S."/>
        </authorList>
    </citation>
    <scope>NUCLEOTIDE SEQUENCE [LARGE SCALE GENOMIC DNA]</scope>
    <source>
        <strain evidence="2 3">HHB12733</strain>
    </source>
</reference>
<dbReference type="InParanoid" id="A0A165E7P6"/>
<accession>A0A165E7P6</accession>
<evidence type="ECO:0000313" key="3">
    <source>
        <dbReference type="Proteomes" id="UP000076842"/>
    </source>
</evidence>
<proteinExistence type="predicted"/>
<feature type="region of interest" description="Disordered" evidence="1">
    <location>
        <begin position="1"/>
        <end position="188"/>
    </location>
</feature>
<evidence type="ECO:0000313" key="2">
    <source>
        <dbReference type="EMBL" id="KZT54278.1"/>
    </source>
</evidence>
<dbReference type="EMBL" id="KV424018">
    <property type="protein sequence ID" value="KZT54278.1"/>
    <property type="molecule type" value="Genomic_DNA"/>
</dbReference>
<dbReference type="STRING" id="1353952.A0A165E7P6"/>
<name>A0A165E7P6_9BASI</name>
<evidence type="ECO:0000256" key="1">
    <source>
        <dbReference type="SAM" id="MobiDB-lite"/>
    </source>
</evidence>
<protein>
    <submittedName>
        <fullName evidence="2">Uncharacterized protein</fullName>
    </submittedName>
</protein>
<organism evidence="2 3">
    <name type="scientific">Calocera cornea HHB12733</name>
    <dbReference type="NCBI Taxonomy" id="1353952"/>
    <lineage>
        <taxon>Eukaryota</taxon>
        <taxon>Fungi</taxon>
        <taxon>Dikarya</taxon>
        <taxon>Basidiomycota</taxon>
        <taxon>Agaricomycotina</taxon>
        <taxon>Dacrymycetes</taxon>
        <taxon>Dacrymycetales</taxon>
        <taxon>Dacrymycetaceae</taxon>
        <taxon>Calocera</taxon>
    </lineage>
</organism>
<feature type="compositionally biased region" description="Pro residues" evidence="1">
    <location>
        <begin position="150"/>
        <end position="188"/>
    </location>
</feature>
<gene>
    <name evidence="2" type="ORF">CALCODRAFT_500119</name>
</gene>
<feature type="compositionally biased region" description="Basic and acidic residues" evidence="1">
    <location>
        <begin position="36"/>
        <end position="50"/>
    </location>
</feature>
<dbReference type="AlphaFoldDB" id="A0A165E7P6"/>
<feature type="compositionally biased region" description="Polar residues" evidence="1">
    <location>
        <begin position="1"/>
        <end position="17"/>
    </location>
</feature>